<keyword evidence="2" id="KW-0067">ATP-binding</keyword>
<dbReference type="Proteomes" id="UP000777265">
    <property type="component" value="Unassembled WGS sequence"/>
</dbReference>
<evidence type="ECO:0000313" key="3">
    <source>
        <dbReference type="Proteomes" id="UP000777265"/>
    </source>
</evidence>
<dbReference type="EMBL" id="JAAYEE010000134">
    <property type="protein sequence ID" value="NLW35471.1"/>
    <property type="molecule type" value="Genomic_DNA"/>
</dbReference>
<evidence type="ECO:0000313" key="2">
    <source>
        <dbReference type="EMBL" id="NLW35471.1"/>
    </source>
</evidence>
<proteinExistence type="predicted"/>
<accession>A0A351U044</accession>
<organism evidence="2 3">
    <name type="scientific">Syntrophorhabdus aromaticivorans</name>
    <dbReference type="NCBI Taxonomy" id="328301"/>
    <lineage>
        <taxon>Bacteria</taxon>
        <taxon>Pseudomonadati</taxon>
        <taxon>Thermodesulfobacteriota</taxon>
        <taxon>Syntrophorhabdia</taxon>
        <taxon>Syntrophorhabdales</taxon>
        <taxon>Syntrophorhabdaceae</taxon>
        <taxon>Syntrophorhabdus</taxon>
    </lineage>
</organism>
<gene>
    <name evidence="2" type="ORF">GXY80_08340</name>
</gene>
<sequence>MRESRDIPDEIVRPAQAGAVPALLEFVCSHAWEAGFNDKRIQDIRLALDEAIGNIIRFACCDETAEIRISCSVNDSGALSINVVDTGMPFNMLVATSFPEAQDFAEPGQSLSTRLMKKAIKNIEYRRDADRNILILVAARDIGSRQ</sequence>
<dbReference type="GO" id="GO:0005524">
    <property type="term" value="F:ATP binding"/>
    <property type="evidence" value="ECO:0007669"/>
    <property type="project" value="UniProtKB-KW"/>
</dbReference>
<protein>
    <submittedName>
        <fullName evidence="2">ATP-binding protein</fullName>
    </submittedName>
</protein>
<name>A0A351U044_9BACT</name>
<dbReference type="InterPro" id="IPR003594">
    <property type="entry name" value="HATPase_dom"/>
</dbReference>
<reference evidence="2" key="1">
    <citation type="journal article" date="2020" name="Biotechnol. Biofuels">
        <title>New insights from the biogas microbiome by comprehensive genome-resolved metagenomics of nearly 1600 species originating from multiple anaerobic digesters.</title>
        <authorList>
            <person name="Campanaro S."/>
            <person name="Treu L."/>
            <person name="Rodriguez-R L.M."/>
            <person name="Kovalovszki A."/>
            <person name="Ziels R.M."/>
            <person name="Maus I."/>
            <person name="Zhu X."/>
            <person name="Kougias P.G."/>
            <person name="Basile A."/>
            <person name="Luo G."/>
            <person name="Schluter A."/>
            <person name="Konstantinidis K.T."/>
            <person name="Angelidaki I."/>
        </authorList>
    </citation>
    <scope>NUCLEOTIDE SEQUENCE</scope>
    <source>
        <strain evidence="2">AS06rmzACSIP_7</strain>
    </source>
</reference>
<keyword evidence="2" id="KW-0547">Nucleotide-binding</keyword>
<dbReference type="Pfam" id="PF13581">
    <property type="entry name" value="HATPase_c_2"/>
    <property type="match status" value="1"/>
</dbReference>
<dbReference type="Gene3D" id="3.30.565.10">
    <property type="entry name" value="Histidine kinase-like ATPase, C-terminal domain"/>
    <property type="match status" value="1"/>
</dbReference>
<dbReference type="SUPFAM" id="SSF55874">
    <property type="entry name" value="ATPase domain of HSP90 chaperone/DNA topoisomerase II/histidine kinase"/>
    <property type="match status" value="1"/>
</dbReference>
<dbReference type="InterPro" id="IPR036890">
    <property type="entry name" value="HATPase_C_sf"/>
</dbReference>
<comment type="caution">
    <text evidence="2">The sequence shown here is derived from an EMBL/GenBank/DDBJ whole genome shotgun (WGS) entry which is preliminary data.</text>
</comment>
<reference evidence="2" key="2">
    <citation type="submission" date="2020-01" db="EMBL/GenBank/DDBJ databases">
        <authorList>
            <person name="Campanaro S."/>
        </authorList>
    </citation>
    <scope>NUCLEOTIDE SEQUENCE</scope>
    <source>
        <strain evidence="2">AS06rmzACSIP_7</strain>
    </source>
</reference>
<dbReference type="CDD" id="cd16936">
    <property type="entry name" value="HATPase_RsbW-like"/>
    <property type="match status" value="1"/>
</dbReference>
<dbReference type="STRING" id="909663.GCA_000512235_02213"/>
<dbReference type="AlphaFoldDB" id="A0A351U044"/>
<feature type="domain" description="Histidine kinase/HSP90-like ATPase" evidence="1">
    <location>
        <begin position="14"/>
        <end position="137"/>
    </location>
</feature>
<evidence type="ECO:0000259" key="1">
    <source>
        <dbReference type="Pfam" id="PF13581"/>
    </source>
</evidence>